<name>X1CMF8_9ZZZZ</name>
<reference evidence="1" key="1">
    <citation type="journal article" date="2014" name="Front. Microbiol.">
        <title>High frequency of phylogenetically diverse reductive dehalogenase-homologous genes in deep subseafloor sedimentary metagenomes.</title>
        <authorList>
            <person name="Kawai M."/>
            <person name="Futagami T."/>
            <person name="Toyoda A."/>
            <person name="Takaki Y."/>
            <person name="Nishi S."/>
            <person name="Hori S."/>
            <person name="Arai W."/>
            <person name="Tsubouchi T."/>
            <person name="Morono Y."/>
            <person name="Uchiyama I."/>
            <person name="Ito T."/>
            <person name="Fujiyama A."/>
            <person name="Inagaki F."/>
            <person name="Takami H."/>
        </authorList>
    </citation>
    <scope>NUCLEOTIDE SEQUENCE</scope>
    <source>
        <strain evidence="1">Expedition CK06-06</strain>
    </source>
</reference>
<proteinExistence type="predicted"/>
<dbReference type="EMBL" id="BART01027528">
    <property type="protein sequence ID" value="GAG94167.1"/>
    <property type="molecule type" value="Genomic_DNA"/>
</dbReference>
<protein>
    <submittedName>
        <fullName evidence="1">Uncharacterized protein</fullName>
    </submittedName>
</protein>
<gene>
    <name evidence="1" type="ORF">S01H4_48788</name>
</gene>
<comment type="caution">
    <text evidence="1">The sequence shown here is derived from an EMBL/GenBank/DDBJ whole genome shotgun (WGS) entry which is preliminary data.</text>
</comment>
<evidence type="ECO:0000313" key="1">
    <source>
        <dbReference type="EMBL" id="GAG94167.1"/>
    </source>
</evidence>
<sequence length="38" mass="4310">MKDLLAHSRKADQIVQAVRKGHVKSPSYMPDVEAGYWP</sequence>
<organism evidence="1">
    <name type="scientific">marine sediment metagenome</name>
    <dbReference type="NCBI Taxonomy" id="412755"/>
    <lineage>
        <taxon>unclassified sequences</taxon>
        <taxon>metagenomes</taxon>
        <taxon>ecological metagenomes</taxon>
    </lineage>
</organism>
<accession>X1CMF8</accession>
<feature type="non-terminal residue" evidence="1">
    <location>
        <position position="38"/>
    </location>
</feature>
<dbReference type="AlphaFoldDB" id="X1CMF8"/>